<dbReference type="PROSITE" id="PS01124">
    <property type="entry name" value="HTH_ARAC_FAMILY_2"/>
    <property type="match status" value="1"/>
</dbReference>
<evidence type="ECO:0000256" key="2">
    <source>
        <dbReference type="ARBA" id="ARBA00023125"/>
    </source>
</evidence>
<dbReference type="PANTHER" id="PTHR46796">
    <property type="entry name" value="HTH-TYPE TRANSCRIPTIONAL ACTIVATOR RHAS-RELATED"/>
    <property type="match status" value="1"/>
</dbReference>
<sequence>MEDHDLHDRILGELDIRAEPFAVCALQGTCTMGLGRNPGATLHYVLGGQGQLSFQSREPLPLSPGRLVLVPACVTHSLCNAGGGQTGLPACKPAGLNLQEHLEKGEGSGNMVVLCSNLSLGLRNTHGLIDLLRAPLSLDVTTSATAERAVQALMTEMTHPRVGRRAMIRVLLLQCVTEMLRVRIEAHDPAVMWIAALADPGLWLALRAMLDSPGAAHSLESLAAAAGMSRSRFAERFQKAYGTAPMAFLRQLRLARAAQLLSERREPIKRIAQLVGFDSRSAFTRAFTASRGQSPRAFRDGCDT</sequence>
<dbReference type="Proteomes" id="UP000193827">
    <property type="component" value="Unassembled WGS sequence"/>
</dbReference>
<dbReference type="Pfam" id="PF12852">
    <property type="entry name" value="Cupin_6"/>
    <property type="match status" value="1"/>
</dbReference>
<dbReference type="SMART" id="SM00342">
    <property type="entry name" value="HTH_ARAC"/>
    <property type="match status" value="1"/>
</dbReference>
<dbReference type="RefSeq" id="WP_085892748.1">
    <property type="nucleotide sequence ID" value="NZ_FWFL01000006.1"/>
</dbReference>
<reference evidence="5 6" key="1">
    <citation type="submission" date="2017-03" db="EMBL/GenBank/DDBJ databases">
        <authorList>
            <person name="Afonso C.L."/>
            <person name="Miller P.J."/>
            <person name="Scott M.A."/>
            <person name="Spackman E."/>
            <person name="Goraichik I."/>
            <person name="Dimitrov K.M."/>
            <person name="Suarez D.L."/>
            <person name="Swayne D.E."/>
        </authorList>
    </citation>
    <scope>NUCLEOTIDE SEQUENCE [LARGE SCALE GENOMIC DNA]</scope>
    <source>
        <strain evidence="5 6">CECT 8287</strain>
    </source>
</reference>
<dbReference type="InterPro" id="IPR011051">
    <property type="entry name" value="RmlC_Cupin_sf"/>
</dbReference>
<keyword evidence="6" id="KW-1185">Reference proteome</keyword>
<protein>
    <submittedName>
        <fullName evidence="5">Arabinose operon regulatory protein</fullName>
    </submittedName>
</protein>
<dbReference type="GO" id="GO:0003700">
    <property type="term" value="F:DNA-binding transcription factor activity"/>
    <property type="evidence" value="ECO:0007669"/>
    <property type="project" value="InterPro"/>
</dbReference>
<dbReference type="Gene3D" id="1.10.10.60">
    <property type="entry name" value="Homeodomain-like"/>
    <property type="match status" value="2"/>
</dbReference>
<dbReference type="SUPFAM" id="SSF46689">
    <property type="entry name" value="Homeodomain-like"/>
    <property type="match status" value="2"/>
</dbReference>
<keyword evidence="1" id="KW-0805">Transcription regulation</keyword>
<dbReference type="InterPro" id="IPR018060">
    <property type="entry name" value="HTH_AraC"/>
</dbReference>
<evidence type="ECO:0000259" key="4">
    <source>
        <dbReference type="PROSITE" id="PS01124"/>
    </source>
</evidence>
<evidence type="ECO:0000256" key="3">
    <source>
        <dbReference type="ARBA" id="ARBA00023163"/>
    </source>
</evidence>
<name>A0A1Y5SUR5_9RHOB</name>
<keyword evidence="2" id="KW-0238">DNA-binding</keyword>
<accession>A0A1Y5SUR5</accession>
<dbReference type="InterPro" id="IPR018062">
    <property type="entry name" value="HTH_AraC-typ_CS"/>
</dbReference>
<keyword evidence="3" id="KW-0804">Transcription</keyword>
<evidence type="ECO:0000313" key="5">
    <source>
        <dbReference type="EMBL" id="SLN48543.1"/>
    </source>
</evidence>
<feature type="domain" description="HTH araC/xylS-type" evidence="4">
    <location>
        <begin position="218"/>
        <end position="301"/>
    </location>
</feature>
<proteinExistence type="predicted"/>
<dbReference type="GO" id="GO:0043565">
    <property type="term" value="F:sequence-specific DNA binding"/>
    <property type="evidence" value="ECO:0007669"/>
    <property type="project" value="InterPro"/>
</dbReference>
<dbReference type="InterPro" id="IPR009057">
    <property type="entry name" value="Homeodomain-like_sf"/>
</dbReference>
<gene>
    <name evidence="5" type="primary">araC</name>
    <name evidence="5" type="ORF">PEL8287_02519</name>
</gene>
<dbReference type="AlphaFoldDB" id="A0A1Y5SUR5"/>
<dbReference type="InterPro" id="IPR050204">
    <property type="entry name" value="AraC_XylS_family_regulators"/>
</dbReference>
<dbReference type="OrthoDB" id="9783876at2"/>
<dbReference type="PROSITE" id="PS00041">
    <property type="entry name" value="HTH_ARAC_FAMILY_1"/>
    <property type="match status" value="1"/>
</dbReference>
<dbReference type="SUPFAM" id="SSF51182">
    <property type="entry name" value="RmlC-like cupins"/>
    <property type="match status" value="1"/>
</dbReference>
<evidence type="ECO:0000256" key="1">
    <source>
        <dbReference type="ARBA" id="ARBA00023015"/>
    </source>
</evidence>
<evidence type="ECO:0000313" key="6">
    <source>
        <dbReference type="Proteomes" id="UP000193827"/>
    </source>
</evidence>
<dbReference type="Pfam" id="PF12833">
    <property type="entry name" value="HTH_18"/>
    <property type="match status" value="1"/>
</dbReference>
<organism evidence="5 6">
    <name type="scientific">Roseovarius litorisediminis</name>
    <dbReference type="NCBI Taxonomy" id="1312363"/>
    <lineage>
        <taxon>Bacteria</taxon>
        <taxon>Pseudomonadati</taxon>
        <taxon>Pseudomonadota</taxon>
        <taxon>Alphaproteobacteria</taxon>
        <taxon>Rhodobacterales</taxon>
        <taxon>Roseobacteraceae</taxon>
        <taxon>Roseovarius</taxon>
    </lineage>
</organism>
<dbReference type="EMBL" id="FWFL01000006">
    <property type="protein sequence ID" value="SLN48543.1"/>
    <property type="molecule type" value="Genomic_DNA"/>
</dbReference>
<dbReference type="CDD" id="cd02208">
    <property type="entry name" value="cupin_RmlC-like"/>
    <property type="match status" value="1"/>
</dbReference>
<dbReference type="InterPro" id="IPR032783">
    <property type="entry name" value="AraC_lig"/>
</dbReference>
<dbReference type="PANTHER" id="PTHR46796:SF7">
    <property type="entry name" value="ARAC FAMILY TRANSCRIPTIONAL REGULATOR"/>
    <property type="match status" value="1"/>
</dbReference>